<protein>
    <recommendedName>
        <fullName evidence="3">SPOR domain-containing protein</fullName>
    </recommendedName>
</protein>
<keyword evidence="2" id="KW-1185">Reference proteome</keyword>
<evidence type="ECO:0008006" key="3">
    <source>
        <dbReference type="Google" id="ProtNLM"/>
    </source>
</evidence>
<reference evidence="1 2" key="1">
    <citation type="journal article" date="2015" name="Antonie Van Leeuwenhoek">
        <title>Bosea vaviloviae sp. nov., a new species of slow-growing rhizobia isolated from nodules of the relict species Vavilovia formosa (Stev.) Fed.</title>
        <authorList>
            <person name="Safronova V.I."/>
            <person name="Kuznetsova I.G."/>
            <person name="Sazanova A.L."/>
            <person name="Kimeklis A.K."/>
            <person name="Belimov A.A."/>
            <person name="Andronov E.E."/>
            <person name="Pinaev A.G."/>
            <person name="Chizhevskaya E.P."/>
            <person name="Pukhaev A.R."/>
            <person name="Popov K.P."/>
            <person name="Willems A."/>
            <person name="Tikhonovich I.A."/>
        </authorList>
    </citation>
    <scope>NUCLEOTIDE SEQUENCE [LARGE SCALE GENOMIC DNA]</scope>
    <source>
        <strain evidence="1 2">Vaf18</strain>
    </source>
</reference>
<name>A0A1D7U4C3_9HYPH</name>
<dbReference type="AlphaFoldDB" id="A0A1D7U4C3"/>
<sequence>MSTATKWFFGYRLAGTSAQQPGAWVACGPFDGYDKAMADRKMMKAADAEVTTPFQSTSKEEARKTL</sequence>
<gene>
    <name evidence="1" type="ORF">BHK69_18860</name>
</gene>
<evidence type="ECO:0000313" key="2">
    <source>
        <dbReference type="Proteomes" id="UP000094969"/>
    </source>
</evidence>
<evidence type="ECO:0000313" key="1">
    <source>
        <dbReference type="EMBL" id="AOO82228.1"/>
    </source>
</evidence>
<dbReference type="Proteomes" id="UP000094969">
    <property type="component" value="Chromosome"/>
</dbReference>
<proteinExistence type="predicted"/>
<organism evidence="1 2">
    <name type="scientific">Bosea vaviloviae</name>
    <dbReference type="NCBI Taxonomy" id="1526658"/>
    <lineage>
        <taxon>Bacteria</taxon>
        <taxon>Pseudomonadati</taxon>
        <taxon>Pseudomonadota</taxon>
        <taxon>Alphaproteobacteria</taxon>
        <taxon>Hyphomicrobiales</taxon>
        <taxon>Boseaceae</taxon>
        <taxon>Bosea</taxon>
    </lineage>
</organism>
<dbReference type="RefSeq" id="WP_069691438.1">
    <property type="nucleotide sequence ID" value="NZ_CP017147.1"/>
</dbReference>
<dbReference type="KEGG" id="bvv:BHK69_18860"/>
<accession>A0A1D7U4C3</accession>
<dbReference type="PROSITE" id="PS51257">
    <property type="entry name" value="PROKAR_LIPOPROTEIN"/>
    <property type="match status" value="1"/>
</dbReference>
<dbReference type="EMBL" id="CP017147">
    <property type="protein sequence ID" value="AOO82228.1"/>
    <property type="molecule type" value="Genomic_DNA"/>
</dbReference>